<dbReference type="InterPro" id="IPR003593">
    <property type="entry name" value="AAA+_ATPase"/>
</dbReference>
<dbReference type="SUPFAM" id="SSF46689">
    <property type="entry name" value="Homeodomain-like"/>
    <property type="match status" value="1"/>
</dbReference>
<evidence type="ECO:0000256" key="1">
    <source>
        <dbReference type="ARBA" id="ARBA00022741"/>
    </source>
</evidence>
<keyword evidence="8" id="KW-1185">Reference proteome</keyword>
<dbReference type="Gene3D" id="1.10.8.60">
    <property type="match status" value="1"/>
</dbReference>
<dbReference type="Pfam" id="PF00158">
    <property type="entry name" value="Sigma54_activat"/>
    <property type="match status" value="1"/>
</dbReference>
<dbReference type="Gene3D" id="3.40.50.300">
    <property type="entry name" value="P-loop containing nucleotide triphosphate hydrolases"/>
    <property type="match status" value="1"/>
</dbReference>
<comment type="caution">
    <text evidence="7">The sequence shown here is derived from an EMBL/GenBank/DDBJ whole genome shotgun (WGS) entry which is preliminary data.</text>
</comment>
<dbReference type="SMART" id="SM00382">
    <property type="entry name" value="AAA"/>
    <property type="match status" value="1"/>
</dbReference>
<dbReference type="FunFam" id="3.40.50.300:FF:000006">
    <property type="entry name" value="DNA-binding transcriptional regulator NtrC"/>
    <property type="match status" value="1"/>
</dbReference>
<name>A0A848GAN5_9RHOO</name>
<dbReference type="PROSITE" id="PS00688">
    <property type="entry name" value="SIGMA54_INTERACT_3"/>
    <property type="match status" value="1"/>
</dbReference>
<keyword evidence="2" id="KW-0067">ATP-binding</keyword>
<proteinExistence type="predicted"/>
<evidence type="ECO:0000313" key="8">
    <source>
        <dbReference type="Proteomes" id="UP000580043"/>
    </source>
</evidence>
<dbReference type="GO" id="GO:0006355">
    <property type="term" value="P:regulation of DNA-templated transcription"/>
    <property type="evidence" value="ECO:0007669"/>
    <property type="project" value="InterPro"/>
</dbReference>
<dbReference type="AlphaFoldDB" id="A0A848GAN5"/>
<evidence type="ECO:0000259" key="6">
    <source>
        <dbReference type="PROSITE" id="PS50045"/>
    </source>
</evidence>
<dbReference type="Pfam" id="PF25601">
    <property type="entry name" value="AAA_lid_14"/>
    <property type="match status" value="1"/>
</dbReference>
<dbReference type="PROSITE" id="PS00675">
    <property type="entry name" value="SIGMA54_INTERACT_1"/>
    <property type="match status" value="1"/>
</dbReference>
<evidence type="ECO:0000256" key="4">
    <source>
        <dbReference type="ARBA" id="ARBA00023125"/>
    </source>
</evidence>
<evidence type="ECO:0000256" key="3">
    <source>
        <dbReference type="ARBA" id="ARBA00023015"/>
    </source>
</evidence>
<feature type="domain" description="Sigma-54 factor interaction" evidence="6">
    <location>
        <begin position="25"/>
        <end position="254"/>
    </location>
</feature>
<dbReference type="RefSeq" id="WP_169147479.1">
    <property type="nucleotide sequence ID" value="NZ_JABBGA010000020.1"/>
</dbReference>
<dbReference type="InterPro" id="IPR025662">
    <property type="entry name" value="Sigma_54_int_dom_ATP-bd_1"/>
</dbReference>
<accession>A0A848GAN5</accession>
<sequence length="351" mass="39443">MNYSPHIITFPDPRSVSLSIRASAVVFADPKSLQLLSLIDRVAPSNANILIIGETGTGKELVARQVHLSSLRAAQPFLAINCGAFSETLFESELFGFEKGAFTGAMNSKAGWFEAANGGTLFLDEIGDLPLPMQVKLLRVLQEGEVVRIGARKPVKVDVRLIAATNVDLEKAVAEGRFREDLYYRLKVVALELPILRERPRDIVPLARHFISKYAHRLDIIEPGLSPQAEKALLDYPWPGNIRELENVLHRALLVFHGKQIDVEDLHLLPTQIDKPAREQPASPADLQDCFTRHLKSLFEEGREGIFDHIVDQTIHAAYQWEHLNQVRTARLLGISRNVLRTHLKRMKLID</sequence>
<dbReference type="PROSITE" id="PS00676">
    <property type="entry name" value="SIGMA54_INTERACT_2"/>
    <property type="match status" value="1"/>
</dbReference>
<dbReference type="CDD" id="cd00009">
    <property type="entry name" value="AAA"/>
    <property type="match status" value="1"/>
</dbReference>
<dbReference type="InterPro" id="IPR025943">
    <property type="entry name" value="Sigma_54_int_dom_ATP-bd_2"/>
</dbReference>
<dbReference type="InterPro" id="IPR058031">
    <property type="entry name" value="AAA_lid_NorR"/>
</dbReference>
<reference evidence="7 8" key="1">
    <citation type="submission" date="2020-04" db="EMBL/GenBank/DDBJ databases">
        <title>Zoogloea sp. G-4-1-14 isolated from soil.</title>
        <authorList>
            <person name="Dahal R.H."/>
        </authorList>
    </citation>
    <scope>NUCLEOTIDE SEQUENCE [LARGE SCALE GENOMIC DNA]</scope>
    <source>
        <strain evidence="7 8">G-4-1-14</strain>
    </source>
</reference>
<dbReference type="InterPro" id="IPR009057">
    <property type="entry name" value="Homeodomain-like_sf"/>
</dbReference>
<keyword evidence="4" id="KW-0238">DNA-binding</keyword>
<keyword evidence="1" id="KW-0547">Nucleotide-binding</keyword>
<dbReference type="PANTHER" id="PTHR32071:SF21">
    <property type="entry name" value="TRANSCRIPTIONAL REGULATORY PROTEIN FLGR"/>
    <property type="match status" value="1"/>
</dbReference>
<keyword evidence="3" id="KW-0805">Transcription regulation</keyword>
<protein>
    <submittedName>
        <fullName evidence="7">Sigma-54-dependent Fis family transcriptional regulator</fullName>
    </submittedName>
</protein>
<evidence type="ECO:0000256" key="2">
    <source>
        <dbReference type="ARBA" id="ARBA00022840"/>
    </source>
</evidence>
<dbReference type="GO" id="GO:0003677">
    <property type="term" value="F:DNA binding"/>
    <property type="evidence" value="ECO:0007669"/>
    <property type="project" value="UniProtKB-KW"/>
</dbReference>
<dbReference type="InterPro" id="IPR025944">
    <property type="entry name" value="Sigma_54_int_dom_CS"/>
</dbReference>
<dbReference type="GO" id="GO:0005524">
    <property type="term" value="F:ATP binding"/>
    <property type="evidence" value="ECO:0007669"/>
    <property type="project" value="UniProtKB-KW"/>
</dbReference>
<evidence type="ECO:0000313" key="7">
    <source>
        <dbReference type="EMBL" id="NML27945.1"/>
    </source>
</evidence>
<evidence type="ECO:0000256" key="5">
    <source>
        <dbReference type="ARBA" id="ARBA00023163"/>
    </source>
</evidence>
<dbReference type="PROSITE" id="PS50045">
    <property type="entry name" value="SIGMA54_INTERACT_4"/>
    <property type="match status" value="1"/>
</dbReference>
<organism evidence="7 8">
    <name type="scientific">Zoogloea dura</name>
    <dbReference type="NCBI Taxonomy" id="2728840"/>
    <lineage>
        <taxon>Bacteria</taxon>
        <taxon>Pseudomonadati</taxon>
        <taxon>Pseudomonadota</taxon>
        <taxon>Betaproteobacteria</taxon>
        <taxon>Rhodocyclales</taxon>
        <taxon>Zoogloeaceae</taxon>
        <taxon>Zoogloea</taxon>
    </lineage>
</organism>
<dbReference type="InterPro" id="IPR002078">
    <property type="entry name" value="Sigma_54_int"/>
</dbReference>
<dbReference type="Proteomes" id="UP000580043">
    <property type="component" value="Unassembled WGS sequence"/>
</dbReference>
<dbReference type="PANTHER" id="PTHR32071">
    <property type="entry name" value="TRANSCRIPTIONAL REGULATORY PROTEIN"/>
    <property type="match status" value="1"/>
</dbReference>
<dbReference type="Gene3D" id="1.10.10.60">
    <property type="entry name" value="Homeodomain-like"/>
    <property type="match status" value="1"/>
</dbReference>
<gene>
    <name evidence="7" type="ORF">HHL15_19480</name>
</gene>
<dbReference type="SUPFAM" id="SSF52540">
    <property type="entry name" value="P-loop containing nucleoside triphosphate hydrolases"/>
    <property type="match status" value="1"/>
</dbReference>
<keyword evidence="5" id="KW-0804">Transcription</keyword>
<dbReference type="EMBL" id="JABBGA010000020">
    <property type="protein sequence ID" value="NML27945.1"/>
    <property type="molecule type" value="Genomic_DNA"/>
</dbReference>
<dbReference type="InterPro" id="IPR027417">
    <property type="entry name" value="P-loop_NTPase"/>
</dbReference>